<keyword evidence="10" id="KW-0902">Two-component regulatory system</keyword>
<evidence type="ECO:0000256" key="11">
    <source>
        <dbReference type="ARBA" id="ARBA00024867"/>
    </source>
</evidence>
<dbReference type="FunFam" id="3.30.565.10:FF:000010">
    <property type="entry name" value="Sensor histidine kinase RcsC"/>
    <property type="match status" value="1"/>
</dbReference>
<evidence type="ECO:0000259" key="17">
    <source>
        <dbReference type="PROSITE" id="PS50109"/>
    </source>
</evidence>
<dbReference type="PANTHER" id="PTHR45339:SF1">
    <property type="entry name" value="HYBRID SIGNAL TRANSDUCTION HISTIDINE KINASE J"/>
    <property type="match status" value="1"/>
</dbReference>
<keyword evidence="8" id="KW-0418">Kinase</keyword>
<dbReference type="Gene3D" id="2.10.70.100">
    <property type="match status" value="1"/>
</dbReference>
<dbReference type="FunFam" id="1.10.287.130:FF:000002">
    <property type="entry name" value="Two-component osmosensing histidine kinase"/>
    <property type="match status" value="1"/>
</dbReference>
<dbReference type="InterPro" id="IPR005467">
    <property type="entry name" value="His_kinase_dom"/>
</dbReference>
<dbReference type="InterPro" id="IPR003594">
    <property type="entry name" value="HATPase_dom"/>
</dbReference>
<dbReference type="InterPro" id="IPR036097">
    <property type="entry name" value="HisK_dim/P_sf"/>
</dbReference>
<evidence type="ECO:0000256" key="10">
    <source>
        <dbReference type="ARBA" id="ARBA00023012"/>
    </source>
</evidence>
<dbReference type="InterPro" id="IPR035965">
    <property type="entry name" value="PAS-like_dom_sf"/>
</dbReference>
<dbReference type="InterPro" id="IPR000700">
    <property type="entry name" value="PAS-assoc_C"/>
</dbReference>
<dbReference type="Pfam" id="PF00512">
    <property type="entry name" value="HisKA"/>
    <property type="match status" value="1"/>
</dbReference>
<dbReference type="Gene3D" id="3.30.565.10">
    <property type="entry name" value="Histidine kinase-like ATPase, C-terminal domain"/>
    <property type="match status" value="1"/>
</dbReference>
<evidence type="ECO:0000256" key="12">
    <source>
        <dbReference type="ARBA" id="ARBA00064003"/>
    </source>
</evidence>
<dbReference type="SMART" id="SM00388">
    <property type="entry name" value="HisKA"/>
    <property type="match status" value="1"/>
</dbReference>
<evidence type="ECO:0000256" key="15">
    <source>
        <dbReference type="PROSITE-ProRule" id="PRU00169"/>
    </source>
</evidence>
<accession>A0A931F8X4</accession>
<dbReference type="SMART" id="SM00086">
    <property type="entry name" value="PAC"/>
    <property type="match status" value="2"/>
</dbReference>
<dbReference type="InterPro" id="IPR001789">
    <property type="entry name" value="Sig_transdc_resp-reg_receiver"/>
</dbReference>
<keyword evidence="6" id="KW-0808">Transferase</keyword>
<feature type="modified residue" description="4-aspartylphosphate" evidence="15">
    <location>
        <position position="729"/>
    </location>
</feature>
<comment type="caution">
    <text evidence="21">The sequence shown here is derived from an EMBL/GenBank/DDBJ whole genome shotgun (WGS) entry which is preliminary data.</text>
</comment>
<dbReference type="InterPro" id="IPR036890">
    <property type="entry name" value="HATPase_C_sf"/>
</dbReference>
<dbReference type="CDD" id="cd00082">
    <property type="entry name" value="HisKA"/>
    <property type="match status" value="1"/>
</dbReference>
<evidence type="ECO:0000259" key="19">
    <source>
        <dbReference type="PROSITE" id="PS50112"/>
    </source>
</evidence>
<dbReference type="RefSeq" id="WP_270452065.1">
    <property type="nucleotide sequence ID" value="NZ_JADPIE010000001.1"/>
</dbReference>
<feature type="coiled-coil region" evidence="16">
    <location>
        <begin position="260"/>
        <end position="294"/>
    </location>
</feature>
<dbReference type="GO" id="GO:0000155">
    <property type="term" value="F:phosphorelay sensor kinase activity"/>
    <property type="evidence" value="ECO:0007669"/>
    <property type="project" value="InterPro"/>
</dbReference>
<keyword evidence="22" id="KW-1185">Reference proteome</keyword>
<dbReference type="Gene3D" id="3.30.450.20">
    <property type="entry name" value="PAS domain"/>
    <property type="match status" value="2"/>
</dbReference>
<gene>
    <name evidence="21" type="ORF">I0Q91_00015</name>
</gene>
<dbReference type="Pfam" id="PF08447">
    <property type="entry name" value="PAS_3"/>
    <property type="match status" value="1"/>
</dbReference>
<dbReference type="SUPFAM" id="SSF55874">
    <property type="entry name" value="ATPase domain of HSP90 chaperone/DNA topoisomerase II/histidine kinase"/>
    <property type="match status" value="1"/>
</dbReference>
<dbReference type="InterPro" id="IPR011006">
    <property type="entry name" value="CheY-like_superfamily"/>
</dbReference>
<dbReference type="CDD" id="cd16922">
    <property type="entry name" value="HATPase_EvgS-ArcB-TorS-like"/>
    <property type="match status" value="1"/>
</dbReference>
<feature type="domain" description="PAS" evidence="19">
    <location>
        <begin position="7"/>
        <end position="81"/>
    </location>
</feature>
<dbReference type="InterPro" id="IPR013656">
    <property type="entry name" value="PAS_4"/>
</dbReference>
<dbReference type="CDD" id="cd17546">
    <property type="entry name" value="REC_hyHK_CKI1_RcsC-like"/>
    <property type="match status" value="2"/>
</dbReference>
<evidence type="ECO:0000256" key="2">
    <source>
        <dbReference type="ARBA" id="ARBA00006402"/>
    </source>
</evidence>
<dbReference type="InterPro" id="IPR000014">
    <property type="entry name" value="PAS"/>
</dbReference>
<name>A0A931F8X4_9FIRM</name>
<dbReference type="CDD" id="cd00130">
    <property type="entry name" value="PAS"/>
    <property type="match status" value="2"/>
</dbReference>
<feature type="domain" description="Histidine kinase" evidence="17">
    <location>
        <begin position="294"/>
        <end position="519"/>
    </location>
</feature>
<proteinExistence type="inferred from homology"/>
<dbReference type="PROSITE" id="PS50112">
    <property type="entry name" value="PAS"/>
    <property type="match status" value="2"/>
</dbReference>
<protein>
    <recommendedName>
        <fullName evidence="14">Circadian input-output histidine kinase CikA</fullName>
        <ecNumber evidence="3">2.7.13.3</ecNumber>
    </recommendedName>
    <alternativeName>
        <fullName evidence="13">Sensory/regulatory protein RpfC</fullName>
    </alternativeName>
    <alternativeName>
        <fullName evidence="4">Stage 0 sporulation protein A homolog</fullName>
    </alternativeName>
</protein>
<evidence type="ECO:0000256" key="16">
    <source>
        <dbReference type="SAM" id="Coils"/>
    </source>
</evidence>
<evidence type="ECO:0000259" key="20">
    <source>
        <dbReference type="PROSITE" id="PS50113"/>
    </source>
</evidence>
<evidence type="ECO:0000256" key="6">
    <source>
        <dbReference type="ARBA" id="ARBA00022679"/>
    </source>
</evidence>
<dbReference type="Proteomes" id="UP000621436">
    <property type="component" value="Unassembled WGS sequence"/>
</dbReference>
<feature type="domain" description="PAS" evidence="19">
    <location>
        <begin position="135"/>
        <end position="207"/>
    </location>
</feature>
<comment type="function">
    <text evidence="11">May play the central regulatory role in sporulation. It may be an element of the effector pathway responsible for the activation of sporulation genes in response to nutritional stress. Spo0A may act in concert with spo0H (a sigma factor) to control the expression of some genes that are critical to the sporulation process.</text>
</comment>
<dbReference type="InterPro" id="IPR001610">
    <property type="entry name" value="PAC"/>
</dbReference>
<dbReference type="Gene3D" id="3.40.50.2300">
    <property type="match status" value="2"/>
</dbReference>
<dbReference type="InterPro" id="IPR013655">
    <property type="entry name" value="PAS_fold_3"/>
</dbReference>
<dbReference type="PROSITE" id="PS50109">
    <property type="entry name" value="HIS_KIN"/>
    <property type="match status" value="1"/>
</dbReference>
<dbReference type="PANTHER" id="PTHR45339">
    <property type="entry name" value="HYBRID SIGNAL TRANSDUCTION HISTIDINE KINASE J"/>
    <property type="match status" value="1"/>
</dbReference>
<dbReference type="SUPFAM" id="SSF47384">
    <property type="entry name" value="Homodimeric domain of signal transducing histidine kinase"/>
    <property type="match status" value="1"/>
</dbReference>
<evidence type="ECO:0000256" key="5">
    <source>
        <dbReference type="ARBA" id="ARBA00022553"/>
    </source>
</evidence>
<dbReference type="Pfam" id="PF08448">
    <property type="entry name" value="PAS_4"/>
    <property type="match status" value="1"/>
</dbReference>
<dbReference type="InterPro" id="IPR004358">
    <property type="entry name" value="Sig_transdc_His_kin-like_C"/>
</dbReference>
<evidence type="ECO:0000259" key="18">
    <source>
        <dbReference type="PROSITE" id="PS50110"/>
    </source>
</evidence>
<keyword evidence="16" id="KW-0175">Coiled coil</keyword>
<feature type="domain" description="Response regulatory" evidence="18">
    <location>
        <begin position="680"/>
        <end position="798"/>
    </location>
</feature>
<dbReference type="EC" id="2.7.13.3" evidence="3"/>
<keyword evidence="9" id="KW-0067">ATP-binding</keyword>
<dbReference type="PRINTS" id="PR00344">
    <property type="entry name" value="BCTRLSENSOR"/>
</dbReference>
<dbReference type="GO" id="GO:0005524">
    <property type="term" value="F:ATP binding"/>
    <property type="evidence" value="ECO:0007669"/>
    <property type="project" value="UniProtKB-KW"/>
</dbReference>
<dbReference type="SMART" id="SM00387">
    <property type="entry name" value="HATPase_c"/>
    <property type="match status" value="1"/>
</dbReference>
<organism evidence="21 22">
    <name type="scientific">Halonatronomonas betaini</name>
    <dbReference type="NCBI Taxonomy" id="2778430"/>
    <lineage>
        <taxon>Bacteria</taxon>
        <taxon>Bacillati</taxon>
        <taxon>Bacillota</taxon>
        <taxon>Clostridia</taxon>
        <taxon>Halanaerobiales</taxon>
        <taxon>Halarsenatibacteraceae</taxon>
        <taxon>Halonatronomonas</taxon>
    </lineage>
</organism>
<dbReference type="NCBIfam" id="TIGR00229">
    <property type="entry name" value="sensory_box"/>
    <property type="match status" value="2"/>
</dbReference>
<feature type="domain" description="Response regulatory" evidence="18">
    <location>
        <begin position="539"/>
        <end position="656"/>
    </location>
</feature>
<reference evidence="21" key="1">
    <citation type="submission" date="2020-11" db="EMBL/GenBank/DDBJ databases">
        <title>Halonatronomonas betainensis gen. nov., sp. nov. a novel haloalkaliphilic representative of the family Halanaerobiacae capable of betaine degradation.</title>
        <authorList>
            <person name="Boltyanskaya Y."/>
            <person name="Kevbrin V."/>
            <person name="Detkova E."/>
            <person name="Grouzdev D.S."/>
            <person name="Koziaeva V."/>
            <person name="Zhilina T."/>
        </authorList>
    </citation>
    <scope>NUCLEOTIDE SEQUENCE</scope>
    <source>
        <strain evidence="21">Z-7014</strain>
    </source>
</reference>
<comment type="subunit">
    <text evidence="12">At low DSF concentrations, interacts with RpfF.</text>
</comment>
<sequence length="798" mass="92094">MTENLTLEQQYEIIFNNTNDAIFLLDVDKDDQIRFLKLNRTHEELTGLKTEDIKGKTPIEVFGEEFGSILEKNYRLCLKKKENIKYEEELDLPRGKKYWSTSLSPVIQNGRVVKIVGTARDITSRKKSEKQVKKLKNRLELATSSAGIGIWELNLKSDDLYWNDNMFELYEMAKETENNQYKQWVDNIHPEDREATNNKFKNAVSQNKDYQDEFRVLTPAGEIKYIKAFGRIFTDFETSDKIMVGINYDITQQKKAEKRRKEYAKELELKNFELKQAQEEAVQASKAKSEFLATMSHEIRTPMNSIIGMAEILSDTDLNNQQKNYLEILINASDNLLNLINDILDLSKIESGMIEIEELEFSLNQLTDSLVDLFAKQAFDKGIEFLYFIDNDVPKNLKGPANRLRQILINLLGNAVKFTDAGEVELKISLDKYMSKNQDDFAILEFKVRDTGIGIKPEDQKKIFSSFTQVDSSNTRQYGGTGLGLAISKRLIEMIDGSLELESTYGEGSTFSFKVPFKLSNEDNKIFSTYKNLDLTSKRILIVDDNNTNLMILDKNLSFLNARIEKFQDPGKVLEHLKSDQDYDLIITDFFMPEINGYQLAKMIKEDLKLINIPIIMLTSDYEQEYQYTNFEKYLNIKITKPVKRQALYNSICEVLSCEIKSPEKKEAKKNIVNSNKKLSILLAEDNPDNRTLIELYMKKTGDDLIIATNGQEAIDQFKENKVDLILMDIQMPEVDGYQALKRIRKLERDRENLTPIIALTAYALDNEVEKSLAAGFNDHLAKPIKKNLLFKTIDNYR</sequence>
<evidence type="ECO:0000313" key="21">
    <source>
        <dbReference type="EMBL" id="MBF8435447.1"/>
    </source>
</evidence>
<dbReference type="PROSITE" id="PS50113">
    <property type="entry name" value="PAC"/>
    <property type="match status" value="2"/>
</dbReference>
<dbReference type="PROSITE" id="PS50110">
    <property type="entry name" value="RESPONSE_REGULATORY"/>
    <property type="match status" value="2"/>
</dbReference>
<evidence type="ECO:0000256" key="8">
    <source>
        <dbReference type="ARBA" id="ARBA00022777"/>
    </source>
</evidence>
<evidence type="ECO:0000256" key="3">
    <source>
        <dbReference type="ARBA" id="ARBA00012438"/>
    </source>
</evidence>
<feature type="modified residue" description="4-aspartylphosphate" evidence="15">
    <location>
        <position position="589"/>
    </location>
</feature>
<dbReference type="SUPFAM" id="SSF55785">
    <property type="entry name" value="PYP-like sensor domain (PAS domain)"/>
    <property type="match status" value="2"/>
</dbReference>
<comment type="catalytic activity">
    <reaction evidence="1">
        <text>ATP + protein L-histidine = ADP + protein N-phospho-L-histidine.</text>
        <dbReference type="EC" id="2.7.13.3"/>
    </reaction>
</comment>
<dbReference type="SMART" id="SM00448">
    <property type="entry name" value="REC"/>
    <property type="match status" value="2"/>
</dbReference>
<dbReference type="Pfam" id="PF02518">
    <property type="entry name" value="HATPase_c"/>
    <property type="match status" value="1"/>
</dbReference>
<evidence type="ECO:0000256" key="1">
    <source>
        <dbReference type="ARBA" id="ARBA00000085"/>
    </source>
</evidence>
<evidence type="ECO:0000256" key="7">
    <source>
        <dbReference type="ARBA" id="ARBA00022741"/>
    </source>
</evidence>
<feature type="domain" description="PAC" evidence="20">
    <location>
        <begin position="84"/>
        <end position="134"/>
    </location>
</feature>
<evidence type="ECO:0000256" key="14">
    <source>
        <dbReference type="ARBA" id="ARBA00074306"/>
    </source>
</evidence>
<evidence type="ECO:0000313" key="22">
    <source>
        <dbReference type="Proteomes" id="UP000621436"/>
    </source>
</evidence>
<dbReference type="Pfam" id="PF00072">
    <property type="entry name" value="Response_reg"/>
    <property type="match status" value="2"/>
</dbReference>
<comment type="similarity">
    <text evidence="2">In the N-terminal section; belongs to the phytochrome family.</text>
</comment>
<keyword evidence="7" id="KW-0547">Nucleotide-binding</keyword>
<dbReference type="InterPro" id="IPR003661">
    <property type="entry name" value="HisK_dim/P_dom"/>
</dbReference>
<dbReference type="AlphaFoldDB" id="A0A931F8X4"/>
<feature type="domain" description="PAC" evidence="20">
    <location>
        <begin position="210"/>
        <end position="262"/>
    </location>
</feature>
<keyword evidence="5 15" id="KW-0597">Phosphoprotein</keyword>
<dbReference type="SMART" id="SM00091">
    <property type="entry name" value="PAS"/>
    <property type="match status" value="2"/>
</dbReference>
<dbReference type="EMBL" id="JADPIE010000001">
    <property type="protein sequence ID" value="MBF8435447.1"/>
    <property type="molecule type" value="Genomic_DNA"/>
</dbReference>
<dbReference type="Gene3D" id="1.10.287.130">
    <property type="match status" value="1"/>
</dbReference>
<evidence type="ECO:0000256" key="4">
    <source>
        <dbReference type="ARBA" id="ARBA00018672"/>
    </source>
</evidence>
<evidence type="ECO:0000256" key="9">
    <source>
        <dbReference type="ARBA" id="ARBA00022840"/>
    </source>
</evidence>
<dbReference type="SUPFAM" id="SSF52172">
    <property type="entry name" value="CheY-like"/>
    <property type="match status" value="2"/>
</dbReference>
<evidence type="ECO:0000256" key="13">
    <source>
        <dbReference type="ARBA" id="ARBA00068150"/>
    </source>
</evidence>